<protein>
    <submittedName>
        <fullName evidence="1">Uncharacterized protein</fullName>
    </submittedName>
</protein>
<sequence>MPLVYGIVEKFGGGKKHCGYQTSNLVGAVVLKGKYQGLHVGRVQARATRYFDLTTSAGKAFLFSIVIQLIAIVI</sequence>
<organism evidence="1 2">
    <name type="scientific">Reticulibacter mediterranei</name>
    <dbReference type="NCBI Taxonomy" id="2778369"/>
    <lineage>
        <taxon>Bacteria</taxon>
        <taxon>Bacillati</taxon>
        <taxon>Chloroflexota</taxon>
        <taxon>Ktedonobacteria</taxon>
        <taxon>Ktedonobacterales</taxon>
        <taxon>Reticulibacteraceae</taxon>
        <taxon>Reticulibacter</taxon>
    </lineage>
</organism>
<evidence type="ECO:0000313" key="2">
    <source>
        <dbReference type="Proteomes" id="UP000597444"/>
    </source>
</evidence>
<evidence type="ECO:0000313" key="1">
    <source>
        <dbReference type="EMBL" id="GHO90637.1"/>
    </source>
</evidence>
<keyword evidence="2" id="KW-1185">Reference proteome</keyword>
<dbReference type="EMBL" id="BNJK01000001">
    <property type="protein sequence ID" value="GHO90637.1"/>
    <property type="molecule type" value="Genomic_DNA"/>
</dbReference>
<name>A0A8J3MY83_9CHLR</name>
<dbReference type="AlphaFoldDB" id="A0A8J3MY83"/>
<proteinExistence type="predicted"/>
<dbReference type="Proteomes" id="UP000597444">
    <property type="component" value="Unassembled WGS sequence"/>
</dbReference>
<gene>
    <name evidence="1" type="ORF">KSF_006850</name>
</gene>
<accession>A0A8J3MY83</accession>
<comment type="caution">
    <text evidence="1">The sequence shown here is derived from an EMBL/GenBank/DDBJ whole genome shotgun (WGS) entry which is preliminary data.</text>
</comment>
<reference evidence="1" key="1">
    <citation type="submission" date="2020-10" db="EMBL/GenBank/DDBJ databases">
        <title>Taxonomic study of unclassified bacteria belonging to the class Ktedonobacteria.</title>
        <authorList>
            <person name="Yabe S."/>
            <person name="Wang C.M."/>
            <person name="Zheng Y."/>
            <person name="Sakai Y."/>
            <person name="Cavaletti L."/>
            <person name="Monciardini P."/>
            <person name="Donadio S."/>
        </authorList>
    </citation>
    <scope>NUCLEOTIDE SEQUENCE</scope>
    <source>
        <strain evidence="1">ID150040</strain>
    </source>
</reference>